<organism evidence="7">
    <name type="scientific">Thermodesulfobacterium geofontis</name>
    <dbReference type="NCBI Taxonomy" id="1295609"/>
    <lineage>
        <taxon>Bacteria</taxon>
        <taxon>Pseudomonadati</taxon>
        <taxon>Thermodesulfobacteriota</taxon>
        <taxon>Thermodesulfobacteria</taxon>
        <taxon>Thermodesulfobacteriales</taxon>
        <taxon>Thermodesulfobacteriaceae</taxon>
        <taxon>Thermodesulfobacterium</taxon>
    </lineage>
</organism>
<dbReference type="Gene3D" id="3.30.70.1560">
    <property type="entry name" value="Alpha-L RNA-binding motif"/>
    <property type="match status" value="1"/>
</dbReference>
<dbReference type="GO" id="GO:0120159">
    <property type="term" value="F:rRNA pseudouridine synthase activity"/>
    <property type="evidence" value="ECO:0007669"/>
    <property type="project" value="UniProtKB-ARBA"/>
</dbReference>
<dbReference type="InterPro" id="IPR042092">
    <property type="entry name" value="PsdUridine_s_RsuA/RluB/E/F_cat"/>
</dbReference>
<dbReference type="NCBIfam" id="TIGR00093">
    <property type="entry name" value="pseudouridine synthase"/>
    <property type="match status" value="1"/>
</dbReference>
<evidence type="ECO:0000256" key="1">
    <source>
        <dbReference type="ARBA" id="ARBA00008348"/>
    </source>
</evidence>
<gene>
    <name evidence="7" type="ORF">ENT66_01675</name>
</gene>
<dbReference type="InterPro" id="IPR050343">
    <property type="entry name" value="RsuA_PseudoU_synthase"/>
</dbReference>
<evidence type="ECO:0000313" key="7">
    <source>
        <dbReference type="EMBL" id="HGQ85116.1"/>
    </source>
</evidence>
<evidence type="ECO:0000256" key="4">
    <source>
        <dbReference type="PROSITE-ProRule" id="PRU00182"/>
    </source>
</evidence>
<dbReference type="PROSITE" id="PS50889">
    <property type="entry name" value="S4"/>
    <property type="match status" value="1"/>
</dbReference>
<dbReference type="EC" id="5.4.99.-" evidence="5"/>
<dbReference type="SUPFAM" id="SSF55120">
    <property type="entry name" value="Pseudouridine synthase"/>
    <property type="match status" value="1"/>
</dbReference>
<dbReference type="InterPro" id="IPR006145">
    <property type="entry name" value="PsdUridine_synth_RsuA/RluA"/>
</dbReference>
<dbReference type="InterPro" id="IPR002942">
    <property type="entry name" value="S4_RNA-bd"/>
</dbReference>
<dbReference type="EMBL" id="DSZN01000030">
    <property type="protein sequence ID" value="HGQ85116.1"/>
    <property type="molecule type" value="Genomic_DNA"/>
</dbReference>
<dbReference type="InterPro" id="IPR020094">
    <property type="entry name" value="TruA/RsuA/RluB/E/F_N"/>
</dbReference>
<dbReference type="Gene3D" id="3.30.70.580">
    <property type="entry name" value="Pseudouridine synthase I, catalytic domain, N-terminal subdomain"/>
    <property type="match status" value="1"/>
</dbReference>
<dbReference type="InterPro" id="IPR000748">
    <property type="entry name" value="PsdUridine_synth_RsuA/RluB/E/F"/>
</dbReference>
<dbReference type="FunFam" id="3.10.290.10:FF:000003">
    <property type="entry name" value="Pseudouridine synthase"/>
    <property type="match status" value="1"/>
</dbReference>
<protein>
    <recommendedName>
        <fullName evidence="5">Pseudouridine synthase</fullName>
        <ecNumber evidence="5">5.4.99.-</ecNumber>
    </recommendedName>
</protein>
<dbReference type="PROSITE" id="PS01149">
    <property type="entry name" value="PSI_RSU"/>
    <property type="match status" value="1"/>
</dbReference>
<dbReference type="InterPro" id="IPR020103">
    <property type="entry name" value="PsdUridine_synth_cat_dom_sf"/>
</dbReference>
<dbReference type="FunFam" id="3.30.70.1560:FF:000001">
    <property type="entry name" value="Pseudouridine synthase"/>
    <property type="match status" value="1"/>
</dbReference>
<dbReference type="AlphaFoldDB" id="A0A7C4JR91"/>
<evidence type="ECO:0000256" key="2">
    <source>
        <dbReference type="ARBA" id="ARBA00022884"/>
    </source>
</evidence>
<comment type="similarity">
    <text evidence="1 5">Belongs to the pseudouridine synthase RsuA family.</text>
</comment>
<reference evidence="7" key="1">
    <citation type="journal article" date="2020" name="mSystems">
        <title>Genome- and Community-Level Interaction Insights into Carbon Utilization and Element Cycling Functions of Hydrothermarchaeota in Hydrothermal Sediment.</title>
        <authorList>
            <person name="Zhou Z."/>
            <person name="Liu Y."/>
            <person name="Xu W."/>
            <person name="Pan J."/>
            <person name="Luo Z.H."/>
            <person name="Li M."/>
        </authorList>
    </citation>
    <scope>NUCLEOTIDE SEQUENCE [LARGE SCALE GENOMIC DNA]</scope>
    <source>
        <strain evidence="7">SpSt-6</strain>
    </source>
</reference>
<proteinExistence type="inferred from homology"/>
<accession>A0A7C4JR91</accession>
<evidence type="ECO:0000256" key="3">
    <source>
        <dbReference type="ARBA" id="ARBA00023235"/>
    </source>
</evidence>
<keyword evidence="3 5" id="KW-0413">Isomerase</keyword>
<keyword evidence="2 4" id="KW-0694">RNA-binding</keyword>
<feature type="domain" description="RNA-binding S4" evidence="6">
    <location>
        <begin position="1"/>
        <end position="59"/>
    </location>
</feature>
<name>A0A7C4JR91_9BACT</name>
<dbReference type="GO" id="GO:0005829">
    <property type="term" value="C:cytosol"/>
    <property type="evidence" value="ECO:0007669"/>
    <property type="project" value="UniProtKB-ARBA"/>
</dbReference>
<evidence type="ECO:0000256" key="5">
    <source>
        <dbReference type="RuleBase" id="RU003887"/>
    </source>
</evidence>
<dbReference type="SUPFAM" id="SSF55174">
    <property type="entry name" value="Alpha-L RNA-binding motif"/>
    <property type="match status" value="1"/>
</dbReference>
<dbReference type="Pfam" id="PF01479">
    <property type="entry name" value="S4"/>
    <property type="match status" value="1"/>
</dbReference>
<comment type="caution">
    <text evidence="7">The sequence shown here is derived from an EMBL/GenBank/DDBJ whole genome shotgun (WGS) entry which is preliminary data.</text>
</comment>
<dbReference type="SMART" id="SM00363">
    <property type="entry name" value="S4"/>
    <property type="match status" value="1"/>
</dbReference>
<dbReference type="Gene3D" id="3.10.290.10">
    <property type="entry name" value="RNA-binding S4 domain"/>
    <property type="match status" value="1"/>
</dbReference>
<dbReference type="CDD" id="cd00165">
    <property type="entry name" value="S4"/>
    <property type="match status" value="1"/>
</dbReference>
<dbReference type="PANTHER" id="PTHR47683:SF2">
    <property type="entry name" value="RNA-BINDING S4 DOMAIN-CONTAINING PROTEIN"/>
    <property type="match status" value="1"/>
</dbReference>
<evidence type="ECO:0000259" key="6">
    <source>
        <dbReference type="SMART" id="SM00363"/>
    </source>
</evidence>
<dbReference type="GO" id="GO:0000455">
    <property type="term" value="P:enzyme-directed rRNA pseudouridine synthesis"/>
    <property type="evidence" value="ECO:0007669"/>
    <property type="project" value="UniProtKB-ARBA"/>
</dbReference>
<dbReference type="InterPro" id="IPR018496">
    <property type="entry name" value="PsdUridine_synth_RsuA/RluB_CS"/>
</dbReference>
<dbReference type="InterPro" id="IPR036986">
    <property type="entry name" value="S4_RNA-bd_sf"/>
</dbReference>
<dbReference type="GO" id="GO:0003723">
    <property type="term" value="F:RNA binding"/>
    <property type="evidence" value="ECO:0007669"/>
    <property type="project" value="UniProtKB-KW"/>
</dbReference>
<dbReference type="PANTHER" id="PTHR47683">
    <property type="entry name" value="PSEUDOURIDINE SYNTHASE FAMILY PROTEIN-RELATED"/>
    <property type="match status" value="1"/>
</dbReference>
<sequence>MRLDKFLSDLGIASRRKIVHLIKSGKVKINGKKVKNPGIKVNPDLDLIEVEGILITALPKKHYYKFYKPKGYITSKADKAPTVMDLLPSYLPGLKKIFPVGRLDKDAEGLLIFTDDGLLAHRIMHPKWKLTKIYYVQIDKEITEKDLEKLEEGIELSDGRTLPCKISILDSTQKFLQVEVKEGRYHLIKRMFGKLGYKVLELKRVAIGPIRLGDLKPSQIVPLSSEEIYLLKKSSRVKRLRYI</sequence>
<dbReference type="Pfam" id="PF00849">
    <property type="entry name" value="PseudoU_synth_2"/>
    <property type="match status" value="1"/>
</dbReference>